<organism evidence="1">
    <name type="scientific">Puccinia triticina (isolate 1-1 / race 1 (BBBD))</name>
    <name type="common">Brown leaf rust fungus</name>
    <dbReference type="NCBI Taxonomy" id="630390"/>
    <lineage>
        <taxon>Eukaryota</taxon>
        <taxon>Fungi</taxon>
        <taxon>Dikarya</taxon>
        <taxon>Basidiomycota</taxon>
        <taxon>Pucciniomycotina</taxon>
        <taxon>Pucciniomycetes</taxon>
        <taxon>Pucciniales</taxon>
        <taxon>Pucciniaceae</taxon>
        <taxon>Puccinia</taxon>
    </lineage>
</organism>
<dbReference type="PANTHER" id="PTHR46177">
    <property type="entry name" value="INTEGRASE CATALYTIC DOMAIN-CONTAINING PROTEIN"/>
    <property type="match status" value="1"/>
</dbReference>
<reference evidence="2" key="4">
    <citation type="submission" date="2025-05" db="UniProtKB">
        <authorList>
            <consortium name="EnsemblFungi"/>
        </authorList>
    </citation>
    <scope>IDENTIFICATION</scope>
    <source>
        <strain evidence="2">isolate 1-1 / race 1 (BBBD)</strain>
    </source>
</reference>
<dbReference type="OrthoDB" id="2504287at2759"/>
<reference evidence="1" key="1">
    <citation type="submission" date="2009-11" db="EMBL/GenBank/DDBJ databases">
        <authorList>
            <consortium name="The Broad Institute Genome Sequencing Platform"/>
            <person name="Ward D."/>
            <person name="Feldgarden M."/>
            <person name="Earl A."/>
            <person name="Young S.K."/>
            <person name="Zeng Q."/>
            <person name="Koehrsen M."/>
            <person name="Alvarado L."/>
            <person name="Berlin A."/>
            <person name="Bochicchio J."/>
            <person name="Borenstein D."/>
            <person name="Chapman S.B."/>
            <person name="Chen Z."/>
            <person name="Engels R."/>
            <person name="Freedman E."/>
            <person name="Gellesch M."/>
            <person name="Goldberg J."/>
            <person name="Griggs A."/>
            <person name="Gujja S."/>
            <person name="Heilman E."/>
            <person name="Heiman D."/>
            <person name="Hepburn T."/>
            <person name="Howarth C."/>
            <person name="Jen D."/>
            <person name="Larson L."/>
            <person name="Lewis B."/>
            <person name="Mehta T."/>
            <person name="Park D."/>
            <person name="Pearson M."/>
            <person name="Roberts A."/>
            <person name="Saif S."/>
            <person name="Shea T."/>
            <person name="Shenoy N."/>
            <person name="Sisk P."/>
            <person name="Stolte C."/>
            <person name="Sykes S."/>
            <person name="Thomson T."/>
            <person name="Walk T."/>
            <person name="White J."/>
            <person name="Yandava C."/>
            <person name="Izard J."/>
            <person name="Baranova O.V."/>
            <person name="Blanton J.M."/>
            <person name="Tanner A.C."/>
            <person name="Dewhirst F.E."/>
            <person name="Haas B."/>
            <person name="Nusbaum C."/>
            <person name="Birren B."/>
        </authorList>
    </citation>
    <scope>NUCLEOTIDE SEQUENCE [LARGE SCALE GENOMIC DNA]</scope>
    <source>
        <strain evidence="1">1-1 BBBD Race 1</strain>
    </source>
</reference>
<evidence type="ECO:0000313" key="1">
    <source>
        <dbReference type="EMBL" id="OAW00082.1"/>
    </source>
</evidence>
<reference evidence="2 3" key="3">
    <citation type="journal article" date="2017" name="G3 (Bethesda)">
        <title>Comparative analysis highlights variable genome content of wheat rusts and divergence of the mating loci.</title>
        <authorList>
            <person name="Cuomo C.A."/>
            <person name="Bakkeren G."/>
            <person name="Khalil H.B."/>
            <person name="Panwar V."/>
            <person name="Joly D."/>
            <person name="Linning R."/>
            <person name="Sakthikumar S."/>
            <person name="Song X."/>
            <person name="Adiconis X."/>
            <person name="Fan L."/>
            <person name="Goldberg J.M."/>
            <person name="Levin J.Z."/>
            <person name="Young S."/>
            <person name="Zeng Q."/>
            <person name="Anikster Y."/>
            <person name="Bruce M."/>
            <person name="Wang M."/>
            <person name="Yin C."/>
            <person name="McCallum B."/>
            <person name="Szabo L.J."/>
            <person name="Hulbert S."/>
            <person name="Chen X."/>
            <person name="Fellers J.P."/>
        </authorList>
    </citation>
    <scope>NUCLEOTIDE SEQUENCE</scope>
    <source>
        <strain evidence="3">Isolate 1-1 / race 1 (BBBD)</strain>
        <strain evidence="2">isolate 1-1 / race 1 (BBBD)</strain>
    </source>
</reference>
<gene>
    <name evidence="1" type="ORF">PTTG_08538</name>
</gene>
<accession>A0A180H5J9</accession>
<proteinExistence type="predicted"/>
<name>A0A180H5J9_PUCT1</name>
<dbReference type="EnsemblFungi" id="PTTG_08538-t43_1">
    <property type="protein sequence ID" value="PTTG_08538-t43_1-p1"/>
    <property type="gene ID" value="PTTG_08538"/>
</dbReference>
<evidence type="ECO:0000313" key="3">
    <source>
        <dbReference type="Proteomes" id="UP000005240"/>
    </source>
</evidence>
<dbReference type="Proteomes" id="UP000005240">
    <property type="component" value="Unassembled WGS sequence"/>
</dbReference>
<dbReference type="PANTHER" id="PTHR46177:SF1">
    <property type="entry name" value="INTEGRASE CATALYTIC DOMAIN-CONTAINING PROTEIN"/>
    <property type="match status" value="1"/>
</dbReference>
<protein>
    <submittedName>
        <fullName evidence="1 2">Uncharacterized protein</fullName>
    </submittedName>
</protein>
<sequence>MKDVYNIKTSEQTVTQRKATWGLLFKANQETPQLDKIILKYYQQGLTNSEIYNALKKRHRYSPGQQTFERKIQTMGLQRRQDVTDDNDGTGMELVLECVKKIHQTPEGQNVGYCKLKHLLQMKFGLNIHLTTAASINRALDPEGVERQSKRALKRRVFEVPGPNFIWSANGHNKLKKFGITLYGFIDAWNICS</sequence>
<dbReference type="EMBL" id="ADAS02000001">
    <property type="protein sequence ID" value="OAW00082.1"/>
    <property type="molecule type" value="Genomic_DNA"/>
</dbReference>
<reference evidence="1" key="2">
    <citation type="submission" date="2016-05" db="EMBL/GenBank/DDBJ databases">
        <title>Comparative analysis highlights variable genome content of wheat rusts and divergence of the mating loci.</title>
        <authorList>
            <person name="Cuomo C.A."/>
            <person name="Bakkeren G."/>
            <person name="Szabo L."/>
            <person name="Khalil H."/>
            <person name="Joly D."/>
            <person name="Goldberg J."/>
            <person name="Young S."/>
            <person name="Zeng Q."/>
            <person name="Fellers J."/>
        </authorList>
    </citation>
    <scope>NUCLEOTIDE SEQUENCE [LARGE SCALE GENOMIC DNA]</scope>
    <source>
        <strain evidence="1">1-1 BBBD Race 1</strain>
    </source>
</reference>
<dbReference type="AlphaFoldDB" id="A0A180H5J9"/>
<evidence type="ECO:0000313" key="2">
    <source>
        <dbReference type="EnsemblFungi" id="PTTG_08538-t43_1-p1"/>
    </source>
</evidence>
<keyword evidence="3" id="KW-1185">Reference proteome</keyword>